<reference evidence="6" key="1">
    <citation type="submission" date="2016-10" db="EMBL/GenBank/DDBJ databases">
        <authorList>
            <person name="Varghese N."/>
            <person name="Submissions S."/>
        </authorList>
    </citation>
    <scope>NUCLEOTIDE SEQUENCE [LARGE SCALE GENOMIC DNA]</scope>
    <source>
        <strain evidence="6">DSM 2179</strain>
    </source>
</reference>
<dbReference type="AlphaFoldDB" id="A0A1H6Y6U9"/>
<dbReference type="Proteomes" id="UP000199662">
    <property type="component" value="Unassembled WGS sequence"/>
</dbReference>
<dbReference type="Gene3D" id="1.20.120.50">
    <property type="entry name" value="Hemerythrin-like"/>
    <property type="match status" value="1"/>
</dbReference>
<dbReference type="InterPro" id="IPR050669">
    <property type="entry name" value="Hemerythrin"/>
</dbReference>
<dbReference type="InterPro" id="IPR012312">
    <property type="entry name" value="Hemerythrin-like"/>
</dbReference>
<dbReference type="Pfam" id="PF01814">
    <property type="entry name" value="Hemerythrin"/>
    <property type="match status" value="1"/>
</dbReference>
<evidence type="ECO:0000259" key="4">
    <source>
        <dbReference type="Pfam" id="PF01814"/>
    </source>
</evidence>
<dbReference type="InterPro" id="IPR016131">
    <property type="entry name" value="Haemerythrin_Fe_BS"/>
</dbReference>
<dbReference type="GO" id="GO:0046872">
    <property type="term" value="F:metal ion binding"/>
    <property type="evidence" value="ECO:0007669"/>
    <property type="project" value="UniProtKB-KW"/>
</dbReference>
<keyword evidence="6" id="KW-1185">Reference proteome</keyword>
<sequence length="132" mass="15748">MAIITWNDEFSVGIPKFDEEHKKLVTMINNLHAAMKEGRGKDTMEELLLSLTKYVNTHFSHEETLMAKYNYPNYEKHKKIHDDFKVKVMEYKCLYDKNLLPANQLLTVLRDWLLKHICDTDRDYGPFLEKHM</sequence>
<dbReference type="InterPro" id="IPR035938">
    <property type="entry name" value="Hemerythrin-like_sf"/>
</dbReference>
<keyword evidence="2" id="KW-0479">Metal-binding</keyword>
<proteinExistence type="inferred from homology"/>
<keyword evidence="3" id="KW-0408">Iron</keyword>
<gene>
    <name evidence="5" type="ORF">SAMN05660742_10654</name>
</gene>
<dbReference type="EMBL" id="FNZK01000006">
    <property type="protein sequence ID" value="SEJ34757.1"/>
    <property type="molecule type" value="Genomic_DNA"/>
</dbReference>
<dbReference type="RefSeq" id="WP_091830610.1">
    <property type="nucleotide sequence ID" value="NZ_FNZK01000006.1"/>
</dbReference>
<evidence type="ECO:0000256" key="2">
    <source>
        <dbReference type="ARBA" id="ARBA00022723"/>
    </source>
</evidence>
<dbReference type="NCBIfam" id="TIGR02481">
    <property type="entry name" value="hemeryth_dom"/>
    <property type="match status" value="1"/>
</dbReference>
<dbReference type="CDD" id="cd12107">
    <property type="entry name" value="Hemerythrin"/>
    <property type="match status" value="1"/>
</dbReference>
<dbReference type="PROSITE" id="PS00550">
    <property type="entry name" value="HEMERYTHRINS"/>
    <property type="match status" value="1"/>
</dbReference>
<dbReference type="NCBIfam" id="NF033749">
    <property type="entry name" value="bact_hemeryth"/>
    <property type="match status" value="1"/>
</dbReference>
<protein>
    <submittedName>
        <fullName evidence="5">Hemerythrin</fullName>
    </submittedName>
</protein>
<dbReference type="InterPro" id="IPR012827">
    <property type="entry name" value="Hemerythrin_metal-bd"/>
</dbReference>
<accession>A0A1H6Y6U9</accession>
<evidence type="ECO:0000256" key="3">
    <source>
        <dbReference type="ARBA" id="ARBA00023004"/>
    </source>
</evidence>
<evidence type="ECO:0000256" key="1">
    <source>
        <dbReference type="ARBA" id="ARBA00010587"/>
    </source>
</evidence>
<organism evidence="5 6">
    <name type="scientific">Propionispira arboris</name>
    <dbReference type="NCBI Taxonomy" id="84035"/>
    <lineage>
        <taxon>Bacteria</taxon>
        <taxon>Bacillati</taxon>
        <taxon>Bacillota</taxon>
        <taxon>Negativicutes</taxon>
        <taxon>Selenomonadales</taxon>
        <taxon>Selenomonadaceae</taxon>
        <taxon>Propionispira</taxon>
    </lineage>
</organism>
<evidence type="ECO:0000313" key="6">
    <source>
        <dbReference type="Proteomes" id="UP000199662"/>
    </source>
</evidence>
<dbReference type="PANTHER" id="PTHR37164">
    <property type="entry name" value="BACTERIOHEMERYTHRIN"/>
    <property type="match status" value="1"/>
</dbReference>
<evidence type="ECO:0000313" key="5">
    <source>
        <dbReference type="EMBL" id="SEJ34757.1"/>
    </source>
</evidence>
<dbReference type="SUPFAM" id="SSF47188">
    <property type="entry name" value="Hemerythrin-like"/>
    <property type="match status" value="1"/>
</dbReference>
<comment type="similarity">
    <text evidence="1">Belongs to the hemerythrin family.</text>
</comment>
<name>A0A1H6Y6U9_9FIRM</name>
<dbReference type="STRING" id="84035.SAMN05660742_10654"/>
<dbReference type="PANTHER" id="PTHR37164:SF1">
    <property type="entry name" value="BACTERIOHEMERYTHRIN"/>
    <property type="match status" value="1"/>
</dbReference>
<feature type="domain" description="Hemerythrin-like" evidence="4">
    <location>
        <begin position="13"/>
        <end position="128"/>
    </location>
</feature>